<keyword evidence="4 6" id="KW-0472">Membrane</keyword>
<feature type="domain" description="Multidrug resistance protein MdtA-like barrel-sandwich hybrid" evidence="7">
    <location>
        <begin position="54"/>
        <end position="280"/>
    </location>
</feature>
<accession>A0A7V5NYH6</accession>
<keyword evidence="5" id="KW-0175">Coiled coil</keyword>
<evidence type="ECO:0000313" key="9">
    <source>
        <dbReference type="EMBL" id="HHI96322.1"/>
    </source>
</evidence>
<comment type="caution">
    <text evidence="9">The sequence shown here is derived from an EMBL/GenBank/DDBJ whole genome shotgun (WGS) entry which is preliminary data.</text>
</comment>
<keyword evidence="2 6" id="KW-0812">Transmembrane</keyword>
<sequence length="378" mass="42276">MTRLQGKKIGTLVFIGVLLALLVGLFLFIHHRMRYAVTNAVFVETENLVYVSFTRVAGRILKTLKKEGERVSQGEELALLDQKPYQQALAAARAELLALKHQQEALKLEIKRLEEEIALKLDQTRRQLEEIEARRAAISARRAGLDAEIAQLRRDKARLAYLFRQDLVPKRKLEGVETSLARLEKERKALTFEEKALAKARAALKKNLALLFNQQKLVAEKKKELASLGAREKALQARVETASLELSYCRLTSPISGYVAKRFHVAGDVVGPGEPVYALVDPKSLYILVLLEETKLRGVQPGAPAKIKIDAFPKEKFEGRVEEILPATAAKFALVPRDVSAGEFTKVAQRVPIKIRITKGPVELLRVGLGGEVEIKRR</sequence>
<dbReference type="Gene3D" id="2.40.50.100">
    <property type="match status" value="1"/>
</dbReference>
<evidence type="ECO:0000256" key="6">
    <source>
        <dbReference type="SAM" id="Phobius"/>
    </source>
</evidence>
<keyword evidence="3 6" id="KW-1133">Transmembrane helix</keyword>
<dbReference type="AlphaFoldDB" id="A0A7V5NYH6"/>
<feature type="domain" description="CusB-like beta-barrel" evidence="8">
    <location>
        <begin position="292"/>
        <end position="329"/>
    </location>
</feature>
<evidence type="ECO:0000256" key="5">
    <source>
        <dbReference type="SAM" id="Coils"/>
    </source>
</evidence>
<dbReference type="Pfam" id="PF25954">
    <property type="entry name" value="Beta-barrel_RND_2"/>
    <property type="match status" value="1"/>
</dbReference>
<organism evidence="9">
    <name type="scientific">Thermodesulfatator atlanticus</name>
    <dbReference type="NCBI Taxonomy" id="501497"/>
    <lineage>
        <taxon>Bacteria</taxon>
        <taxon>Pseudomonadati</taxon>
        <taxon>Thermodesulfobacteriota</taxon>
        <taxon>Thermodesulfobacteria</taxon>
        <taxon>Thermodesulfobacteriales</taxon>
        <taxon>Thermodesulfatatoraceae</taxon>
        <taxon>Thermodesulfatator</taxon>
    </lineage>
</organism>
<evidence type="ECO:0000259" key="8">
    <source>
        <dbReference type="Pfam" id="PF25954"/>
    </source>
</evidence>
<dbReference type="Gene3D" id="2.40.30.170">
    <property type="match status" value="1"/>
</dbReference>
<feature type="coiled-coil region" evidence="5">
    <location>
        <begin position="89"/>
        <end position="148"/>
    </location>
</feature>
<dbReference type="InterPro" id="IPR050739">
    <property type="entry name" value="MFP"/>
</dbReference>
<proteinExistence type="predicted"/>
<dbReference type="InterPro" id="IPR058792">
    <property type="entry name" value="Beta-barrel_RND_2"/>
</dbReference>
<dbReference type="InterPro" id="IPR058625">
    <property type="entry name" value="MdtA-like_BSH"/>
</dbReference>
<feature type="coiled-coil region" evidence="5">
    <location>
        <begin position="173"/>
        <end position="238"/>
    </location>
</feature>
<dbReference type="GO" id="GO:0016020">
    <property type="term" value="C:membrane"/>
    <property type="evidence" value="ECO:0007669"/>
    <property type="project" value="UniProtKB-SubCell"/>
</dbReference>
<evidence type="ECO:0000256" key="2">
    <source>
        <dbReference type="ARBA" id="ARBA00022692"/>
    </source>
</evidence>
<evidence type="ECO:0000256" key="1">
    <source>
        <dbReference type="ARBA" id="ARBA00004167"/>
    </source>
</evidence>
<dbReference type="Gene3D" id="1.10.287.470">
    <property type="entry name" value="Helix hairpin bin"/>
    <property type="match status" value="1"/>
</dbReference>
<feature type="transmembrane region" description="Helical" evidence="6">
    <location>
        <begin position="12"/>
        <end position="29"/>
    </location>
</feature>
<protein>
    <submittedName>
        <fullName evidence="9">HlyD family efflux transporter periplasmic adaptor subunit</fullName>
    </submittedName>
</protein>
<dbReference type="PANTHER" id="PTHR30386:SF26">
    <property type="entry name" value="TRANSPORT PROTEIN COMB"/>
    <property type="match status" value="1"/>
</dbReference>
<comment type="subcellular location">
    <subcellularLocation>
        <location evidence="1">Membrane</location>
        <topology evidence="1">Single-pass membrane protein</topology>
    </subcellularLocation>
</comment>
<dbReference type="PRINTS" id="PR01490">
    <property type="entry name" value="RTXTOXIND"/>
</dbReference>
<name>A0A7V5NYH6_9BACT</name>
<gene>
    <name evidence="9" type="ORF">ENJ96_00535</name>
</gene>
<evidence type="ECO:0000256" key="4">
    <source>
        <dbReference type="ARBA" id="ARBA00023136"/>
    </source>
</evidence>
<dbReference type="Proteomes" id="UP000886101">
    <property type="component" value="Unassembled WGS sequence"/>
</dbReference>
<dbReference type="SUPFAM" id="SSF111369">
    <property type="entry name" value="HlyD-like secretion proteins"/>
    <property type="match status" value="2"/>
</dbReference>
<dbReference type="Pfam" id="PF25917">
    <property type="entry name" value="BSH_RND"/>
    <property type="match status" value="1"/>
</dbReference>
<evidence type="ECO:0000259" key="7">
    <source>
        <dbReference type="Pfam" id="PF25917"/>
    </source>
</evidence>
<reference evidence="9" key="1">
    <citation type="journal article" date="2020" name="mSystems">
        <title>Genome- and Community-Level Interaction Insights into Carbon Utilization and Element Cycling Functions of Hydrothermarchaeota in Hydrothermal Sediment.</title>
        <authorList>
            <person name="Zhou Z."/>
            <person name="Liu Y."/>
            <person name="Xu W."/>
            <person name="Pan J."/>
            <person name="Luo Z.H."/>
            <person name="Li M."/>
        </authorList>
    </citation>
    <scope>NUCLEOTIDE SEQUENCE [LARGE SCALE GENOMIC DNA]</scope>
    <source>
        <strain evidence="9">HyVt-533</strain>
    </source>
</reference>
<dbReference type="EMBL" id="DROK01000017">
    <property type="protein sequence ID" value="HHI96322.1"/>
    <property type="molecule type" value="Genomic_DNA"/>
</dbReference>
<dbReference type="GO" id="GO:0055085">
    <property type="term" value="P:transmembrane transport"/>
    <property type="evidence" value="ECO:0007669"/>
    <property type="project" value="InterPro"/>
</dbReference>
<evidence type="ECO:0000256" key="3">
    <source>
        <dbReference type="ARBA" id="ARBA00022989"/>
    </source>
</evidence>
<dbReference type="PANTHER" id="PTHR30386">
    <property type="entry name" value="MEMBRANE FUSION SUBUNIT OF EMRAB-TOLC MULTIDRUG EFFLUX PUMP"/>
    <property type="match status" value="1"/>
</dbReference>